<evidence type="ECO:0000256" key="2">
    <source>
        <dbReference type="ARBA" id="ARBA00022980"/>
    </source>
</evidence>
<protein>
    <submittedName>
        <fullName evidence="4">Uncharacterized protein</fullName>
    </submittedName>
</protein>
<dbReference type="Gene3D" id="3.30.420.100">
    <property type="match status" value="1"/>
</dbReference>
<proteinExistence type="inferred from homology"/>
<dbReference type="GO" id="GO:0005840">
    <property type="term" value="C:ribosome"/>
    <property type="evidence" value="ECO:0007669"/>
    <property type="project" value="UniProtKB-KW"/>
</dbReference>
<dbReference type="GO" id="GO:0005737">
    <property type="term" value="C:cytoplasm"/>
    <property type="evidence" value="ECO:0007669"/>
    <property type="project" value="UniProtKB-ARBA"/>
</dbReference>
<reference evidence="4" key="1">
    <citation type="journal article" date="2020" name="Nature">
        <title>Giant virus diversity and host interactions through global metagenomics.</title>
        <authorList>
            <person name="Schulz F."/>
            <person name="Roux S."/>
            <person name="Paez-Espino D."/>
            <person name="Jungbluth S."/>
            <person name="Walsh D.A."/>
            <person name="Denef V.J."/>
            <person name="McMahon K.D."/>
            <person name="Konstantinidis K.T."/>
            <person name="Eloe-Fadrosh E.A."/>
            <person name="Kyrpides N.C."/>
            <person name="Woyke T."/>
        </authorList>
    </citation>
    <scope>NUCLEOTIDE SEQUENCE</scope>
    <source>
        <strain evidence="4">GVMAG-S-1101165-83</strain>
    </source>
</reference>
<dbReference type="GO" id="GO:0003735">
    <property type="term" value="F:structural constituent of ribosome"/>
    <property type="evidence" value="ECO:0007669"/>
    <property type="project" value="InterPro"/>
</dbReference>
<dbReference type="PANTHER" id="PTHR12899">
    <property type="entry name" value="39S RIBOSOMAL PROTEIN L18, MITOCHONDRIAL"/>
    <property type="match status" value="1"/>
</dbReference>
<accession>A0A6C0JZQ1</accession>
<dbReference type="AlphaFoldDB" id="A0A6C0JZQ1"/>
<evidence type="ECO:0000313" key="4">
    <source>
        <dbReference type="EMBL" id="QHU10803.1"/>
    </source>
</evidence>
<evidence type="ECO:0000256" key="1">
    <source>
        <dbReference type="ARBA" id="ARBA00007116"/>
    </source>
</evidence>
<dbReference type="CDD" id="cd00432">
    <property type="entry name" value="Ribosomal_L18_L5e"/>
    <property type="match status" value="1"/>
</dbReference>
<dbReference type="GO" id="GO:0008097">
    <property type="term" value="F:5S rRNA binding"/>
    <property type="evidence" value="ECO:0007669"/>
    <property type="project" value="TreeGrafter"/>
</dbReference>
<organism evidence="4">
    <name type="scientific">viral metagenome</name>
    <dbReference type="NCBI Taxonomy" id="1070528"/>
    <lineage>
        <taxon>unclassified sequences</taxon>
        <taxon>metagenomes</taxon>
        <taxon>organismal metagenomes</taxon>
    </lineage>
</organism>
<dbReference type="EMBL" id="MN740771">
    <property type="protein sequence ID" value="QHU10803.1"/>
    <property type="molecule type" value="Genomic_DNA"/>
</dbReference>
<dbReference type="InterPro" id="IPR057268">
    <property type="entry name" value="Ribosomal_L18"/>
</dbReference>
<dbReference type="InterPro" id="IPR005484">
    <property type="entry name" value="Ribosomal_uL18_bac/plant/anim"/>
</dbReference>
<name>A0A6C0JZQ1_9ZZZZ</name>
<dbReference type="GO" id="GO:1990904">
    <property type="term" value="C:ribonucleoprotein complex"/>
    <property type="evidence" value="ECO:0007669"/>
    <property type="project" value="UniProtKB-KW"/>
</dbReference>
<dbReference type="Pfam" id="PF00861">
    <property type="entry name" value="Ribosomal_L18p"/>
    <property type="match status" value="1"/>
</dbReference>
<dbReference type="SUPFAM" id="SSF53137">
    <property type="entry name" value="Translational machinery components"/>
    <property type="match status" value="1"/>
</dbReference>
<sequence>MKRCIILSLVIGAAVFCAVKCKNAKKKTYNVAKNKNHGENYRLSVLISNKHIYAQIIDDNSGTTILSASSRDMNIKGSNIYHATTFGALFSTRSIEKGITNVSFYLADKHYHGRVKSFAEAAKEAGLKIFFMRPTLHLAG</sequence>
<keyword evidence="3" id="KW-0687">Ribonucleoprotein</keyword>
<evidence type="ECO:0000256" key="3">
    <source>
        <dbReference type="ARBA" id="ARBA00023274"/>
    </source>
</evidence>
<comment type="similarity">
    <text evidence="1">Belongs to the universal ribosomal protein uL18 family.</text>
</comment>
<dbReference type="PANTHER" id="PTHR12899:SF3">
    <property type="entry name" value="LARGE RIBOSOMAL SUBUNIT PROTEIN UL18M"/>
    <property type="match status" value="1"/>
</dbReference>
<keyword evidence="2" id="KW-0689">Ribosomal protein</keyword>
<dbReference type="GO" id="GO:0006412">
    <property type="term" value="P:translation"/>
    <property type="evidence" value="ECO:0007669"/>
    <property type="project" value="InterPro"/>
</dbReference>